<dbReference type="InterPro" id="IPR035914">
    <property type="entry name" value="Sperma_CUB_dom_sf"/>
</dbReference>
<feature type="domain" description="CDCP1 third and sixth CUB" evidence="3">
    <location>
        <begin position="281"/>
        <end position="384"/>
    </location>
</feature>
<feature type="region of interest" description="Disordered" evidence="1">
    <location>
        <begin position="826"/>
        <end position="904"/>
    </location>
</feature>
<dbReference type="Pfam" id="PF25142">
    <property type="entry name" value="CUB_CDCP1_4th"/>
    <property type="match status" value="1"/>
</dbReference>
<dbReference type="KEGG" id="cjo:107309405"/>
<dbReference type="SUPFAM" id="SSF49854">
    <property type="entry name" value="Spermadhesin, CUB domain"/>
    <property type="match status" value="1"/>
</dbReference>
<accession>A0A8C2SVE3</accession>
<gene>
    <name evidence="7" type="primary">CDCP1</name>
</gene>
<dbReference type="GeneTree" id="ENSGT00390000010209"/>
<evidence type="ECO:0000313" key="8">
    <source>
        <dbReference type="Proteomes" id="UP000694412"/>
    </source>
</evidence>
<sequence>MTEHYSQPASQAAGEEAVRQSSTCELPGGTATVPSFRPSVPPSVQVCGGGGSEGAEGTSARLGAGPLREMAGSCALLAVLAVLLAASAQHLQREASFTISLRAADNVTVTIKLKPGFLPVCLIRVKSGPRFELKIRPGETVTFTFTCNTPEKYLMMEIQKNIDCVSGPCPFGDVHLYPPGLPRLNRTFIWDVKASTKAGLELKFSAPLRQIQPGEMCPDLVSYNINSCIDTATVNIGTFCRNGSVSRVKLLGGVIMSLHLPWNLTVTTSGFNIANRSSIKRLCIIESILKGESSIMLMSPNYPLGFPEDELMTWQFVVPSNMRASVFFHDYSLSNCERKEERVEYYIPGSVSNPEVFKLSDSQPANIAGSFNLSLQGCDQDAQNPGILRLLFQVVVQHPQIDENVTHLIDLSKERNMTVTIHFEEWPRRSPLVSEPMCLICKDPRTCDRVLTLASGAAYKISFLCKDLSRLRITAEKGISCVGLRWCDSKTYSLSVPKTITQLPVQLHKFIWKLTAPELINIEITSPSLKLRQHLPEQNCNTSYSYSIASATPETEMNVGIFCPGGAIEKIQLRNNVTISLKTFGKGFVNESNNQDLKMSFVPHIKDECTFTVSPDSKAKTYLQTPNSLYGLPPYISISWYIIVPSKQVARLGFSTDRMGIACETGRAYVNIKEQMPGAEETVRREDELLPQPRNMHHNFWVNVSNCKPVDPMQLNLKFWVTFVEKQIDLAVILGVLAGVGILAAIGLTVCCVKKKKKKSQNPMVGVYNANVNTQMPGKQRLFKKDRKTNESHVYAVIDDAMVYGHLLKESNGSVTPEVDVYRPFDGPMGSLPPSPPPFSFRKDAKHSPNTEEPPLLAETDHDTYTFAHQKSGELEDNADGNEKHNGDTSMSLLENKEQDSLEE</sequence>
<keyword evidence="2" id="KW-0812">Transmembrane</keyword>
<reference evidence="7" key="1">
    <citation type="submission" date="2015-11" db="EMBL/GenBank/DDBJ databases">
        <authorList>
            <consortium name="International Coturnix japonica Genome Analysis Consortium"/>
            <person name="Warren W."/>
            <person name="Burt D.W."/>
            <person name="Antin P.B."/>
            <person name="Lanford R."/>
            <person name="Gros J."/>
            <person name="Wilson R.K."/>
        </authorList>
    </citation>
    <scope>NUCLEOTIDE SEQUENCE [LARGE SCALE GENOMIC DNA]</scope>
</reference>
<name>A0A8C2SVE3_COTJA</name>
<keyword evidence="2" id="KW-0472">Membrane</keyword>
<protein>
    <submittedName>
        <fullName evidence="7">CUB domain containing protein 1</fullName>
    </submittedName>
</protein>
<proteinExistence type="predicted"/>
<dbReference type="Proteomes" id="UP000694412">
    <property type="component" value="Chromosome 2"/>
</dbReference>
<feature type="domain" description="CDCP1 second and fifth CUB" evidence="5">
    <location>
        <begin position="501"/>
        <end position="592"/>
    </location>
</feature>
<dbReference type="InterPro" id="IPR056268">
    <property type="entry name" value="CUB_CDCP1_1st"/>
</dbReference>
<dbReference type="CTD" id="64866"/>
<evidence type="ECO:0000259" key="5">
    <source>
        <dbReference type="Pfam" id="PF23668"/>
    </source>
</evidence>
<dbReference type="Pfam" id="PF23665">
    <property type="entry name" value="CDCP1_CUB_6"/>
    <property type="match status" value="2"/>
</dbReference>
<reference evidence="7" key="2">
    <citation type="submission" date="2025-08" db="UniProtKB">
        <authorList>
            <consortium name="Ensembl"/>
        </authorList>
    </citation>
    <scope>IDENTIFICATION</scope>
</reference>
<keyword evidence="2" id="KW-1133">Transmembrane helix</keyword>
<dbReference type="InterPro" id="IPR056965">
    <property type="entry name" value="CUB_CDCP1_4th"/>
</dbReference>
<dbReference type="AlphaFoldDB" id="A0A8C2SVE3"/>
<dbReference type="Ensembl" id="ENSCJPT00005007356.1">
    <property type="protein sequence ID" value="ENSCJPP00005004405.1"/>
    <property type="gene ID" value="ENSCJPG00005004352.1"/>
</dbReference>
<organism evidence="7 8">
    <name type="scientific">Coturnix japonica</name>
    <name type="common">Japanese quail</name>
    <name type="synonym">Coturnix coturnix japonica</name>
    <dbReference type="NCBI Taxonomy" id="93934"/>
    <lineage>
        <taxon>Eukaryota</taxon>
        <taxon>Metazoa</taxon>
        <taxon>Chordata</taxon>
        <taxon>Craniata</taxon>
        <taxon>Vertebrata</taxon>
        <taxon>Euteleostomi</taxon>
        <taxon>Archelosauria</taxon>
        <taxon>Archosauria</taxon>
        <taxon>Dinosauria</taxon>
        <taxon>Saurischia</taxon>
        <taxon>Theropoda</taxon>
        <taxon>Coelurosauria</taxon>
        <taxon>Aves</taxon>
        <taxon>Neognathae</taxon>
        <taxon>Galloanserae</taxon>
        <taxon>Galliformes</taxon>
        <taxon>Phasianidae</taxon>
        <taxon>Perdicinae</taxon>
        <taxon>Coturnix</taxon>
    </lineage>
</organism>
<evidence type="ECO:0000259" key="6">
    <source>
        <dbReference type="Pfam" id="PF25142"/>
    </source>
</evidence>
<dbReference type="Pfam" id="PF23668">
    <property type="entry name" value="CUB_CDCP1_2"/>
    <property type="match status" value="2"/>
</dbReference>
<feature type="compositionally biased region" description="Basic and acidic residues" evidence="1">
    <location>
        <begin position="841"/>
        <end position="850"/>
    </location>
</feature>
<dbReference type="OrthoDB" id="8960034at2759"/>
<dbReference type="InterPro" id="IPR038811">
    <property type="entry name" value="CDCP1"/>
</dbReference>
<dbReference type="PANTHER" id="PTHR14477">
    <property type="entry name" value="CUB DOMAIN-CONTAINING PROTEIN 1"/>
    <property type="match status" value="1"/>
</dbReference>
<evidence type="ECO:0000259" key="3">
    <source>
        <dbReference type="Pfam" id="PF23665"/>
    </source>
</evidence>
<feature type="domain" description="CDCP1 fourth CUB" evidence="6">
    <location>
        <begin position="408"/>
        <end position="496"/>
    </location>
</feature>
<dbReference type="Pfam" id="PF23667">
    <property type="entry name" value="CUB_CDCP1_1"/>
    <property type="match status" value="1"/>
</dbReference>
<evidence type="ECO:0000256" key="1">
    <source>
        <dbReference type="SAM" id="MobiDB-lite"/>
    </source>
</evidence>
<evidence type="ECO:0000256" key="2">
    <source>
        <dbReference type="SAM" id="Phobius"/>
    </source>
</evidence>
<dbReference type="PANTHER" id="PTHR14477:SF1">
    <property type="entry name" value="CUB DOMAIN-CONTAINING PROTEIN 1"/>
    <property type="match status" value="1"/>
</dbReference>
<feature type="domain" description="CDCP1 second and fifth CUB" evidence="5">
    <location>
        <begin position="173"/>
        <end position="275"/>
    </location>
</feature>
<feature type="compositionally biased region" description="Polar residues" evidence="1">
    <location>
        <begin position="1"/>
        <end position="10"/>
    </location>
</feature>
<reference evidence="7" key="3">
    <citation type="submission" date="2025-09" db="UniProtKB">
        <authorList>
            <consortium name="Ensembl"/>
        </authorList>
    </citation>
    <scope>IDENTIFICATION</scope>
</reference>
<feature type="region of interest" description="Disordered" evidence="1">
    <location>
        <begin position="1"/>
        <end position="37"/>
    </location>
</feature>
<dbReference type="InterPro" id="IPR056269">
    <property type="entry name" value="CUB_CDCP1_2nd_5th"/>
</dbReference>
<evidence type="ECO:0000259" key="4">
    <source>
        <dbReference type="Pfam" id="PF23667"/>
    </source>
</evidence>
<feature type="domain" description="CDCP1 first CUB" evidence="4">
    <location>
        <begin position="97"/>
        <end position="164"/>
    </location>
</feature>
<feature type="compositionally biased region" description="Basic and acidic residues" evidence="1">
    <location>
        <begin position="895"/>
        <end position="904"/>
    </location>
</feature>
<feature type="transmembrane region" description="Helical" evidence="2">
    <location>
        <begin position="730"/>
        <end position="753"/>
    </location>
</feature>
<feature type="domain" description="CDCP1 third and sixth CUB" evidence="3">
    <location>
        <begin position="607"/>
        <end position="715"/>
    </location>
</feature>
<dbReference type="RefSeq" id="XP_015709677.1">
    <property type="nucleotide sequence ID" value="XM_015854191.2"/>
</dbReference>
<dbReference type="InterPro" id="IPR056266">
    <property type="entry name" value="CDCP1_CUB_3rd_6th"/>
</dbReference>
<dbReference type="GeneID" id="107309405"/>
<keyword evidence="8" id="KW-1185">Reference proteome</keyword>
<evidence type="ECO:0000313" key="7">
    <source>
        <dbReference type="Ensembl" id="ENSCJPP00005004405.1"/>
    </source>
</evidence>